<sequence length="487" mass="52069">MELYQLSAAELHDKLVNKECSAAEITTSVFDRIRAVDGKVKAYNTLCEEQALAQAKAVDQKIADGEAISPLAGIPIGVKDNICTKGVRTTCASKMLENFVPPYNATVMEKFEASGAVLTGKLNMDEFAMGSSTETSYLNQTANPHNLDCVPGGSSGGSAAAVAAGECVAALGSDTGGSIRQPASFCGIVGLKPTYGSVSRYGLVAFASSLDQIGPMGRTVRDVAALYSVICGQDNRDATSEYRSYPNFADNLDSNLKGLKVALPKEYFGEGIDPAVKQSVLDAAKLLEQNGATLTEISLPGTEYALNAYYIISSAEASSNLARFDGVKYGYRTPEYDGLIDMYEKTRSEGFGDEVKRRIMLGTFVLSSGYYDAYYKRAKLLQRQITSEFAQSFQEYDVILTPTVPTTAFKFGENTSDPLKMYAGDICTVTVNIAGLPGLSVPCGKDADGMPIGVQLIGNHFSEQKLLGVAHSYEQLVGGFGEIPVIR</sequence>
<dbReference type="GO" id="GO:0030956">
    <property type="term" value="C:glutamyl-tRNA(Gln) amidotransferase complex"/>
    <property type="evidence" value="ECO:0007669"/>
    <property type="project" value="InterPro"/>
</dbReference>
<keyword evidence="2 8" id="KW-0436">Ligase</keyword>
<evidence type="ECO:0000256" key="3">
    <source>
        <dbReference type="ARBA" id="ARBA00022741"/>
    </source>
</evidence>
<proteinExistence type="inferred from homology"/>
<dbReference type="GO" id="GO:0050567">
    <property type="term" value="F:glutaminyl-tRNA synthase (glutamine-hydrolyzing) activity"/>
    <property type="evidence" value="ECO:0007669"/>
    <property type="project" value="UniProtKB-UniRule"/>
</dbReference>
<evidence type="ECO:0000256" key="6">
    <source>
        <dbReference type="ARBA" id="ARBA00025295"/>
    </source>
</evidence>
<dbReference type="Proteomes" id="UP000003340">
    <property type="component" value="Unassembled WGS sequence"/>
</dbReference>
<dbReference type="InterPro" id="IPR036928">
    <property type="entry name" value="AS_sf"/>
</dbReference>
<dbReference type="GO" id="GO:0016740">
    <property type="term" value="F:transferase activity"/>
    <property type="evidence" value="ECO:0007669"/>
    <property type="project" value="UniProtKB-KW"/>
</dbReference>
<dbReference type="GO" id="GO:0006412">
    <property type="term" value="P:translation"/>
    <property type="evidence" value="ECO:0007669"/>
    <property type="project" value="UniProtKB-UniRule"/>
</dbReference>
<evidence type="ECO:0000256" key="8">
    <source>
        <dbReference type="HAMAP-Rule" id="MF_00120"/>
    </source>
</evidence>
<dbReference type="InterPro" id="IPR000120">
    <property type="entry name" value="Amidase"/>
</dbReference>
<name>C0EFD5_9FIRM</name>
<evidence type="ECO:0000256" key="7">
    <source>
        <dbReference type="ARBA" id="ARBA00047407"/>
    </source>
</evidence>
<evidence type="ECO:0000256" key="1">
    <source>
        <dbReference type="ARBA" id="ARBA00008069"/>
    </source>
</evidence>
<evidence type="ECO:0000313" key="11">
    <source>
        <dbReference type="Proteomes" id="UP000003340"/>
    </source>
</evidence>
<protein>
    <recommendedName>
        <fullName evidence="8">Glutamyl-tRNA(Gln) amidotransferase subunit A</fullName>
        <shortName evidence="8">Glu-ADT subunit A</shortName>
        <ecNumber evidence="8">6.3.5.7</ecNumber>
    </recommendedName>
</protein>
<gene>
    <name evidence="8 10" type="primary">gatA</name>
    <name evidence="10" type="ORF">CLOSTMETH_02577</name>
</gene>
<keyword evidence="10" id="KW-0808">Transferase</keyword>
<reference evidence="10 11" key="1">
    <citation type="submission" date="2009-01" db="EMBL/GenBank/DDBJ databases">
        <authorList>
            <person name="Fulton L."/>
            <person name="Clifton S."/>
            <person name="Fulton B."/>
            <person name="Xu J."/>
            <person name="Minx P."/>
            <person name="Pepin K.H."/>
            <person name="Johnson M."/>
            <person name="Bhonagiri V."/>
            <person name="Nash W.E."/>
            <person name="Mardis E.R."/>
            <person name="Wilson R.K."/>
        </authorList>
    </citation>
    <scope>NUCLEOTIDE SEQUENCE [LARGE SCALE GENOMIC DNA]</scope>
    <source>
        <strain evidence="10 11">DSM 5476</strain>
    </source>
</reference>
<dbReference type="STRING" id="537013.CLOSTMETH_02577"/>
<dbReference type="eggNOG" id="COG0154">
    <property type="taxonomic scope" value="Bacteria"/>
</dbReference>
<dbReference type="PANTHER" id="PTHR11895:SF151">
    <property type="entry name" value="GLUTAMYL-TRNA(GLN) AMIDOTRANSFERASE SUBUNIT A"/>
    <property type="match status" value="1"/>
</dbReference>
<comment type="similarity">
    <text evidence="1 8">Belongs to the amidase family. GatA subfamily.</text>
</comment>
<keyword evidence="5 8" id="KW-0648">Protein biosynthesis</keyword>
<comment type="subunit">
    <text evidence="8">Heterotrimer of A, B and C subunits.</text>
</comment>
<evidence type="ECO:0000259" key="9">
    <source>
        <dbReference type="Pfam" id="PF01425"/>
    </source>
</evidence>
<dbReference type="PIRSF" id="PIRSF001221">
    <property type="entry name" value="Amidase_fungi"/>
    <property type="match status" value="1"/>
</dbReference>
<dbReference type="PROSITE" id="PS00571">
    <property type="entry name" value="AMIDASES"/>
    <property type="match status" value="1"/>
</dbReference>
<accession>C0EFD5</accession>
<dbReference type="PANTHER" id="PTHR11895">
    <property type="entry name" value="TRANSAMIDASE"/>
    <property type="match status" value="1"/>
</dbReference>
<comment type="catalytic activity">
    <reaction evidence="7 8">
        <text>L-glutamyl-tRNA(Gln) + L-glutamine + ATP + H2O = L-glutaminyl-tRNA(Gln) + L-glutamate + ADP + phosphate + H(+)</text>
        <dbReference type="Rhea" id="RHEA:17521"/>
        <dbReference type="Rhea" id="RHEA-COMP:9681"/>
        <dbReference type="Rhea" id="RHEA-COMP:9684"/>
        <dbReference type="ChEBI" id="CHEBI:15377"/>
        <dbReference type="ChEBI" id="CHEBI:15378"/>
        <dbReference type="ChEBI" id="CHEBI:29985"/>
        <dbReference type="ChEBI" id="CHEBI:30616"/>
        <dbReference type="ChEBI" id="CHEBI:43474"/>
        <dbReference type="ChEBI" id="CHEBI:58359"/>
        <dbReference type="ChEBI" id="CHEBI:78520"/>
        <dbReference type="ChEBI" id="CHEBI:78521"/>
        <dbReference type="ChEBI" id="CHEBI:456216"/>
        <dbReference type="EC" id="6.3.5.7"/>
    </reaction>
</comment>
<reference evidence="10 11" key="2">
    <citation type="submission" date="2009-02" db="EMBL/GenBank/DDBJ databases">
        <title>Draft genome sequence of Clostridium methylpentosum (DSM 5476).</title>
        <authorList>
            <person name="Sudarsanam P."/>
            <person name="Ley R."/>
            <person name="Guruge J."/>
            <person name="Turnbaugh P.J."/>
            <person name="Mahowald M."/>
            <person name="Liep D."/>
            <person name="Gordon J."/>
        </authorList>
    </citation>
    <scope>NUCLEOTIDE SEQUENCE [LARGE SCALE GENOMIC DNA]</scope>
    <source>
        <strain evidence="10 11">DSM 5476</strain>
    </source>
</reference>
<keyword evidence="4 8" id="KW-0067">ATP-binding</keyword>
<dbReference type="GO" id="GO:0005524">
    <property type="term" value="F:ATP binding"/>
    <property type="evidence" value="ECO:0007669"/>
    <property type="project" value="UniProtKB-KW"/>
</dbReference>
<dbReference type="HOGENOM" id="CLU_009600_0_3_9"/>
<dbReference type="SUPFAM" id="SSF75304">
    <property type="entry name" value="Amidase signature (AS) enzymes"/>
    <property type="match status" value="1"/>
</dbReference>
<evidence type="ECO:0000256" key="5">
    <source>
        <dbReference type="ARBA" id="ARBA00022917"/>
    </source>
</evidence>
<feature type="active site" description="Charge relay system" evidence="8">
    <location>
        <position position="154"/>
    </location>
</feature>
<dbReference type="NCBIfam" id="TIGR00132">
    <property type="entry name" value="gatA"/>
    <property type="match status" value="1"/>
</dbReference>
<feature type="domain" description="Amidase" evidence="9">
    <location>
        <begin position="24"/>
        <end position="467"/>
    </location>
</feature>
<feature type="active site" description="Acyl-ester intermediate" evidence="8">
    <location>
        <position position="178"/>
    </location>
</feature>
<keyword evidence="3 8" id="KW-0547">Nucleotide-binding</keyword>
<evidence type="ECO:0000313" key="10">
    <source>
        <dbReference type="EMBL" id="EEG29830.1"/>
    </source>
</evidence>
<dbReference type="Pfam" id="PF01425">
    <property type="entry name" value="Amidase"/>
    <property type="match status" value="1"/>
</dbReference>
<comment type="caution">
    <text evidence="10">The sequence shown here is derived from an EMBL/GenBank/DDBJ whole genome shotgun (WGS) entry which is preliminary data.</text>
</comment>
<dbReference type="InterPro" id="IPR004412">
    <property type="entry name" value="GatA"/>
</dbReference>
<dbReference type="HAMAP" id="MF_00120">
    <property type="entry name" value="GatA"/>
    <property type="match status" value="1"/>
</dbReference>
<feature type="active site" description="Charge relay system" evidence="8">
    <location>
        <position position="79"/>
    </location>
</feature>
<comment type="function">
    <text evidence="6 8">Allows the formation of correctly charged Gln-tRNA(Gln) through the transamidation of misacylated Glu-tRNA(Gln) in organisms which lack glutaminyl-tRNA synthetase. The reaction takes place in the presence of glutamine and ATP through an activated gamma-phospho-Glu-tRNA(Gln).</text>
</comment>
<evidence type="ECO:0000256" key="2">
    <source>
        <dbReference type="ARBA" id="ARBA00022598"/>
    </source>
</evidence>
<dbReference type="InterPro" id="IPR023631">
    <property type="entry name" value="Amidase_dom"/>
</dbReference>
<dbReference type="EMBL" id="ACEC01000088">
    <property type="protein sequence ID" value="EEG29830.1"/>
    <property type="molecule type" value="Genomic_DNA"/>
</dbReference>
<organism evidence="10 11">
    <name type="scientific">[Clostridium] methylpentosum DSM 5476</name>
    <dbReference type="NCBI Taxonomy" id="537013"/>
    <lineage>
        <taxon>Bacteria</taxon>
        <taxon>Bacillati</taxon>
        <taxon>Bacillota</taxon>
        <taxon>Clostridia</taxon>
        <taxon>Eubacteriales</taxon>
        <taxon>Oscillospiraceae</taxon>
        <taxon>Oscillospiraceae incertae sedis</taxon>
    </lineage>
</organism>
<dbReference type="Gene3D" id="3.90.1300.10">
    <property type="entry name" value="Amidase signature (AS) domain"/>
    <property type="match status" value="1"/>
</dbReference>
<evidence type="ECO:0000256" key="4">
    <source>
        <dbReference type="ARBA" id="ARBA00022840"/>
    </source>
</evidence>
<dbReference type="EC" id="6.3.5.7" evidence="8"/>
<keyword evidence="11" id="KW-1185">Reference proteome</keyword>
<dbReference type="AlphaFoldDB" id="C0EFD5"/>
<dbReference type="InterPro" id="IPR020556">
    <property type="entry name" value="Amidase_CS"/>
</dbReference>